<name>A0A0L6VA53_9BASI</name>
<dbReference type="Proteomes" id="UP000037035">
    <property type="component" value="Unassembled WGS sequence"/>
</dbReference>
<gene>
    <name evidence="2" type="ORF">VP01_2268g1</name>
</gene>
<evidence type="ECO:0008006" key="4">
    <source>
        <dbReference type="Google" id="ProtNLM"/>
    </source>
</evidence>
<dbReference type="VEuPathDB" id="FungiDB:VP01_2268g1"/>
<reference evidence="2 3" key="1">
    <citation type="submission" date="2015-08" db="EMBL/GenBank/DDBJ databases">
        <title>Next Generation Sequencing and Analysis of the Genome of Puccinia sorghi L Schw, the Causal Agent of Maize Common Rust.</title>
        <authorList>
            <person name="Rochi L."/>
            <person name="Burguener G."/>
            <person name="Darino M."/>
            <person name="Turjanski A."/>
            <person name="Kreff E."/>
            <person name="Dieguez M.J."/>
            <person name="Sacco F."/>
        </authorList>
    </citation>
    <scope>NUCLEOTIDE SEQUENCE [LARGE SCALE GENOMIC DNA]</scope>
    <source>
        <strain evidence="2 3">RO10H11247</strain>
    </source>
</reference>
<dbReference type="EMBL" id="LAVV01007134">
    <property type="protein sequence ID" value="KNZ56995.1"/>
    <property type="molecule type" value="Genomic_DNA"/>
</dbReference>
<feature type="region of interest" description="Disordered" evidence="1">
    <location>
        <begin position="22"/>
        <end position="68"/>
    </location>
</feature>
<organism evidence="2 3">
    <name type="scientific">Puccinia sorghi</name>
    <dbReference type="NCBI Taxonomy" id="27349"/>
    <lineage>
        <taxon>Eukaryota</taxon>
        <taxon>Fungi</taxon>
        <taxon>Dikarya</taxon>
        <taxon>Basidiomycota</taxon>
        <taxon>Pucciniomycotina</taxon>
        <taxon>Pucciniomycetes</taxon>
        <taxon>Pucciniales</taxon>
        <taxon>Pucciniaceae</taxon>
        <taxon>Puccinia</taxon>
    </lineage>
</organism>
<keyword evidence="3" id="KW-1185">Reference proteome</keyword>
<feature type="compositionally biased region" description="Polar residues" evidence="1">
    <location>
        <begin position="36"/>
        <end position="45"/>
    </location>
</feature>
<comment type="caution">
    <text evidence="2">The sequence shown here is derived from an EMBL/GenBank/DDBJ whole genome shotgun (WGS) entry which is preliminary data.</text>
</comment>
<evidence type="ECO:0000313" key="3">
    <source>
        <dbReference type="Proteomes" id="UP000037035"/>
    </source>
</evidence>
<evidence type="ECO:0000256" key="1">
    <source>
        <dbReference type="SAM" id="MobiDB-lite"/>
    </source>
</evidence>
<dbReference type="OrthoDB" id="76215at2759"/>
<sequence>MPAQALRKIYIDMKVLLHNSNATPATSTRYPPVPNPQTLTVPKSQAKSKARKSTNNPPQNDSDTKKSNHIWTSDQKITLLTYIIKQINLDQSGFGWDASSGMATTDEETWEALIQASPCFLEIRFRSFLTCCSSSRPILSKNWQHFTQTPFSVKNALLPGVIPSEDTENNPMTKNTHPVRWRQFQLNILHPQTNMRFKLRYIQERCGITCSICKTGSHPKENMKSTTKEDAMWFSRGGSLQSQALQKLSGMFLNQMTTSDYVPFINSSKMRPILKSFFL</sequence>
<accession>A0A0L6VA53</accession>
<protein>
    <recommendedName>
        <fullName evidence="4">Myb/SANT-like domain-containing protein</fullName>
    </recommendedName>
</protein>
<dbReference type="AlphaFoldDB" id="A0A0L6VA53"/>
<proteinExistence type="predicted"/>
<evidence type="ECO:0000313" key="2">
    <source>
        <dbReference type="EMBL" id="KNZ56995.1"/>
    </source>
</evidence>